<evidence type="ECO:0000313" key="3">
    <source>
        <dbReference type="Proteomes" id="UP001220961"/>
    </source>
</evidence>
<feature type="region of interest" description="Disordered" evidence="1">
    <location>
        <begin position="359"/>
        <end position="394"/>
    </location>
</feature>
<evidence type="ECO:0000256" key="1">
    <source>
        <dbReference type="SAM" id="MobiDB-lite"/>
    </source>
</evidence>
<organism evidence="2 3">
    <name type="scientific">Malassezia caprae</name>
    <dbReference type="NCBI Taxonomy" id="1381934"/>
    <lineage>
        <taxon>Eukaryota</taxon>
        <taxon>Fungi</taxon>
        <taxon>Dikarya</taxon>
        <taxon>Basidiomycota</taxon>
        <taxon>Ustilaginomycotina</taxon>
        <taxon>Malasseziomycetes</taxon>
        <taxon>Malasseziales</taxon>
        <taxon>Malasseziaceae</taxon>
        <taxon>Malassezia</taxon>
    </lineage>
</organism>
<feature type="compositionally biased region" description="Basic residues" evidence="1">
    <location>
        <begin position="365"/>
        <end position="377"/>
    </location>
</feature>
<feature type="region of interest" description="Disordered" evidence="1">
    <location>
        <begin position="208"/>
        <end position="312"/>
    </location>
</feature>
<feature type="compositionally biased region" description="Basic residues" evidence="1">
    <location>
        <begin position="222"/>
        <end position="234"/>
    </location>
</feature>
<feature type="region of interest" description="Disordered" evidence="1">
    <location>
        <begin position="116"/>
        <end position="148"/>
    </location>
</feature>
<reference evidence="2" key="1">
    <citation type="submission" date="2023-03" db="EMBL/GenBank/DDBJ databases">
        <title>Mating type loci evolution in Malassezia.</title>
        <authorList>
            <person name="Coelho M.A."/>
        </authorList>
    </citation>
    <scope>NUCLEOTIDE SEQUENCE</scope>
    <source>
        <strain evidence="2">CBS 10434</strain>
    </source>
</reference>
<accession>A0AAF0EAJ3</accession>
<gene>
    <name evidence="2" type="ORF">MCAP1_002955</name>
</gene>
<keyword evidence="3" id="KW-1185">Reference proteome</keyword>
<protein>
    <submittedName>
        <fullName evidence="2">Uncharacterized protein</fullName>
    </submittedName>
</protein>
<feature type="compositionally biased region" description="Low complexity" evidence="1">
    <location>
        <begin position="278"/>
        <end position="305"/>
    </location>
</feature>
<proteinExistence type="predicted"/>
<feature type="compositionally biased region" description="Polar residues" evidence="1">
    <location>
        <begin position="126"/>
        <end position="137"/>
    </location>
</feature>
<evidence type="ECO:0000313" key="2">
    <source>
        <dbReference type="EMBL" id="WFD20703.1"/>
    </source>
</evidence>
<dbReference type="Proteomes" id="UP001220961">
    <property type="component" value="Chromosome 6"/>
</dbReference>
<sequence>MDESDLGGAPPSPSTLTDIILSLHASLYGAKRSVDEIRGMVWRYYDNSAVFDSPVVLAHGRQHIADQFVLAFALPGLEVRSELRDVICSDFEFDGTRAGLIDHTVTVTLFPQLVGPAPESSESSRRTSGALTSQGSITPHPESPDDAPIIPLEAARSTWNAPDGLGRRPAWAFLYDVLRPSRFLRKLLSVELRILSRLEFNEAGRIVSGASSSSSAGPTSSHGKHHSSNHHSKHSYTSNRIHYGSIAPGGERQPFPQAQGQNMAFANGQVIGSGSNDSQEGLLQSLFGGSSSQSSQPTQSAPQYPNGQLDVPKPEEIRSAQHQQVIDQLEAQASASNVSPAQRSMIKASLSSLTATAQATAAHTSKSKGTKGSKHHSSASATSAPSNVTIECGC</sequence>
<dbReference type="AlphaFoldDB" id="A0AAF0EAJ3"/>
<name>A0AAF0EAJ3_9BASI</name>
<feature type="compositionally biased region" description="Polar residues" evidence="1">
    <location>
        <begin position="385"/>
        <end position="394"/>
    </location>
</feature>
<dbReference type="EMBL" id="CP119913">
    <property type="protein sequence ID" value="WFD20703.1"/>
    <property type="molecule type" value="Genomic_DNA"/>
</dbReference>
<feature type="compositionally biased region" description="Polar residues" evidence="1">
    <location>
        <begin position="256"/>
        <end position="277"/>
    </location>
</feature>
<feature type="compositionally biased region" description="Low complexity" evidence="1">
    <location>
        <begin position="208"/>
        <end position="221"/>
    </location>
</feature>